<dbReference type="InterPro" id="IPR050471">
    <property type="entry name" value="AB_hydrolase"/>
</dbReference>
<gene>
    <name evidence="2" type="ORF">QO019_002098</name>
</gene>
<dbReference type="PANTHER" id="PTHR43433:SF4">
    <property type="entry name" value="NON-HEME CHLOROPEROXIDASE-RELATED"/>
    <property type="match status" value="1"/>
</dbReference>
<evidence type="ECO:0000259" key="1">
    <source>
        <dbReference type="Pfam" id="PF12697"/>
    </source>
</evidence>
<dbReference type="EMBL" id="JAUSWC010000006">
    <property type="protein sequence ID" value="MDQ0487247.1"/>
    <property type="molecule type" value="Genomic_DNA"/>
</dbReference>
<keyword evidence="3" id="KW-1185">Reference proteome</keyword>
<proteinExistence type="predicted"/>
<reference evidence="2 3" key="1">
    <citation type="submission" date="2023-07" db="EMBL/GenBank/DDBJ databases">
        <title>Genomic Encyclopedia of Type Strains, Phase IV (KMG-IV): sequencing the most valuable type-strain genomes for metagenomic binning, comparative biology and taxonomic classification.</title>
        <authorList>
            <person name="Goeker M."/>
        </authorList>
    </citation>
    <scope>NUCLEOTIDE SEQUENCE [LARGE SCALE GENOMIC DNA]</scope>
    <source>
        <strain evidence="2 3">DSM 40573</strain>
    </source>
</reference>
<dbReference type="Gene3D" id="3.40.50.1820">
    <property type="entry name" value="alpha/beta hydrolase"/>
    <property type="match status" value="1"/>
</dbReference>
<dbReference type="Pfam" id="PF12697">
    <property type="entry name" value="Abhydrolase_6"/>
    <property type="match status" value="1"/>
</dbReference>
<name>A0ABU0KCZ4_9ACTN</name>
<dbReference type="PANTHER" id="PTHR43433">
    <property type="entry name" value="HYDROLASE, ALPHA/BETA FOLD FAMILY PROTEIN"/>
    <property type="match status" value="1"/>
</dbReference>
<protein>
    <submittedName>
        <fullName evidence="2">Pimeloyl-ACP methyl ester carboxylesterase</fullName>
    </submittedName>
</protein>
<dbReference type="InterPro" id="IPR000073">
    <property type="entry name" value="AB_hydrolase_1"/>
</dbReference>
<dbReference type="RefSeq" id="WP_215189156.1">
    <property type="nucleotide sequence ID" value="NZ_JAUSWC010000006.1"/>
</dbReference>
<accession>A0ABU0KCZ4</accession>
<comment type="caution">
    <text evidence="2">The sequence shown here is derived from an EMBL/GenBank/DDBJ whole genome shotgun (WGS) entry which is preliminary data.</text>
</comment>
<evidence type="ECO:0000313" key="3">
    <source>
        <dbReference type="Proteomes" id="UP001236795"/>
    </source>
</evidence>
<sequence>MGDYADLAGVRTWYETEGFGDALVLLHGGLCTNDTWGAQRPDLAASYRVHLPERRAHGHTSDVEGPLSYTDMAGDTVAFLESVVGGPAHLVGWSDGGVVALLTALARPDLVRRMVVIGANFRPAPESFVAPKMLDALTPDSAGMAFFRELYAAASPDGPDHWPAVATRMIDMWRTQPTLDADDLAAVRAPTLVMTGDDDLMTLEHTAALYRGLHDARLAVIPGASHLVPLERPAEVDRMILDHLAGGESETMMPVLRAHPPESPGRGAAA</sequence>
<evidence type="ECO:0000313" key="2">
    <source>
        <dbReference type="EMBL" id="MDQ0487247.1"/>
    </source>
</evidence>
<dbReference type="SUPFAM" id="SSF53474">
    <property type="entry name" value="alpha/beta-Hydrolases"/>
    <property type="match status" value="1"/>
</dbReference>
<dbReference type="Proteomes" id="UP001236795">
    <property type="component" value="Unassembled WGS sequence"/>
</dbReference>
<dbReference type="InterPro" id="IPR029058">
    <property type="entry name" value="AB_hydrolase_fold"/>
</dbReference>
<organism evidence="2 3">
    <name type="scientific">Streptomyces thermodiastaticus</name>
    <dbReference type="NCBI Taxonomy" id="44061"/>
    <lineage>
        <taxon>Bacteria</taxon>
        <taxon>Bacillati</taxon>
        <taxon>Actinomycetota</taxon>
        <taxon>Actinomycetes</taxon>
        <taxon>Kitasatosporales</taxon>
        <taxon>Streptomycetaceae</taxon>
        <taxon>Streptomyces</taxon>
    </lineage>
</organism>
<feature type="domain" description="AB hydrolase-1" evidence="1">
    <location>
        <begin position="23"/>
        <end position="236"/>
    </location>
</feature>